<reference evidence="3" key="1">
    <citation type="submission" date="2020-09" db="EMBL/GenBank/DDBJ databases">
        <title>Genome-Enabled Discovery of Anthraquinone Biosynthesis in Senna tora.</title>
        <authorList>
            <person name="Kang S.-H."/>
            <person name="Pandey R.P."/>
            <person name="Lee C.-M."/>
            <person name="Sim J.-S."/>
            <person name="Jeong J.-T."/>
            <person name="Choi B.-S."/>
            <person name="Jung M."/>
            <person name="Ginzburg D."/>
            <person name="Zhao K."/>
            <person name="Won S.Y."/>
            <person name="Oh T.-J."/>
            <person name="Yu Y."/>
            <person name="Kim N.-H."/>
            <person name="Lee O.R."/>
            <person name="Lee T.-H."/>
            <person name="Bashyal P."/>
            <person name="Kim T.-S."/>
            <person name="Lee W.-H."/>
            <person name="Kawkins C."/>
            <person name="Kim C.-K."/>
            <person name="Kim J.S."/>
            <person name="Ahn B.O."/>
            <person name="Rhee S.Y."/>
            <person name="Sohng J.K."/>
        </authorList>
    </citation>
    <scope>NUCLEOTIDE SEQUENCE</scope>
    <source>
        <tissue evidence="3">Leaf</tissue>
    </source>
</reference>
<organism evidence="3 4">
    <name type="scientific">Senna tora</name>
    <dbReference type="NCBI Taxonomy" id="362788"/>
    <lineage>
        <taxon>Eukaryota</taxon>
        <taxon>Viridiplantae</taxon>
        <taxon>Streptophyta</taxon>
        <taxon>Embryophyta</taxon>
        <taxon>Tracheophyta</taxon>
        <taxon>Spermatophyta</taxon>
        <taxon>Magnoliopsida</taxon>
        <taxon>eudicotyledons</taxon>
        <taxon>Gunneridae</taxon>
        <taxon>Pentapetalae</taxon>
        <taxon>rosids</taxon>
        <taxon>fabids</taxon>
        <taxon>Fabales</taxon>
        <taxon>Fabaceae</taxon>
        <taxon>Caesalpinioideae</taxon>
        <taxon>Cassia clade</taxon>
        <taxon>Senna</taxon>
    </lineage>
</organism>
<dbReference type="AlphaFoldDB" id="A0A834SNJ3"/>
<keyword evidence="4" id="KW-1185">Reference proteome</keyword>
<evidence type="ECO:0000256" key="1">
    <source>
        <dbReference type="SAM" id="MobiDB-lite"/>
    </source>
</evidence>
<sequence>MGPLQRGSVSSHKSTREPCPVQSYHGRRDGRPVQFLYCGGGLFLWVVAHFTSSFFNLPSLLLLTFAAALSPRALNSVNLLCRWCRCLSSFSLAFNLVGDLSISLCHCLALPLGFCPKLLVQKSSDTREEDDINKVGKHDDPADVLGKGDSSACQVSWHVPPSTDSVPADFAFPPISSLPAALAGNRAIPVIRDLEGSSACEEFDDSLLFGVPPLALFVHSSSSYFWLLVMMYDT</sequence>
<accession>A0A834SNJ3</accession>
<keyword evidence="2" id="KW-0472">Membrane</keyword>
<evidence type="ECO:0000256" key="2">
    <source>
        <dbReference type="SAM" id="Phobius"/>
    </source>
</evidence>
<gene>
    <name evidence="3" type="ORF">G2W53_039395</name>
</gene>
<feature type="region of interest" description="Disordered" evidence="1">
    <location>
        <begin position="1"/>
        <end position="25"/>
    </location>
</feature>
<evidence type="ECO:0000313" key="4">
    <source>
        <dbReference type="Proteomes" id="UP000634136"/>
    </source>
</evidence>
<name>A0A834SNJ3_9FABA</name>
<feature type="transmembrane region" description="Helical" evidence="2">
    <location>
        <begin position="35"/>
        <end position="55"/>
    </location>
</feature>
<evidence type="ECO:0000313" key="3">
    <source>
        <dbReference type="EMBL" id="KAF7807234.1"/>
    </source>
</evidence>
<comment type="caution">
    <text evidence="3">The sequence shown here is derived from an EMBL/GenBank/DDBJ whole genome shotgun (WGS) entry which is preliminary data.</text>
</comment>
<protein>
    <submittedName>
        <fullName evidence="3">Uncharacterized protein</fullName>
    </submittedName>
</protein>
<keyword evidence="2" id="KW-1133">Transmembrane helix</keyword>
<keyword evidence="2" id="KW-0812">Transmembrane</keyword>
<dbReference type="Proteomes" id="UP000634136">
    <property type="component" value="Unassembled WGS sequence"/>
</dbReference>
<dbReference type="EMBL" id="JAAIUW010000012">
    <property type="protein sequence ID" value="KAF7807234.1"/>
    <property type="molecule type" value="Genomic_DNA"/>
</dbReference>
<proteinExistence type="predicted"/>